<feature type="transmembrane region" description="Helical" evidence="1">
    <location>
        <begin position="155"/>
        <end position="173"/>
    </location>
</feature>
<dbReference type="EMBL" id="BAAAZG010000081">
    <property type="protein sequence ID" value="GAA4104883.1"/>
    <property type="molecule type" value="Genomic_DNA"/>
</dbReference>
<evidence type="ECO:0000256" key="1">
    <source>
        <dbReference type="SAM" id="Phobius"/>
    </source>
</evidence>
<dbReference type="NCBIfam" id="TIGR04222">
    <property type="entry name" value="near_uncomplex"/>
    <property type="match status" value="1"/>
</dbReference>
<evidence type="ECO:0000313" key="3">
    <source>
        <dbReference type="Proteomes" id="UP001500683"/>
    </source>
</evidence>
<dbReference type="Proteomes" id="UP001500683">
    <property type="component" value="Unassembled WGS sequence"/>
</dbReference>
<feature type="transmembrane region" description="Helical" evidence="1">
    <location>
        <begin position="20"/>
        <end position="38"/>
    </location>
</feature>
<feature type="transmembrane region" description="Helical" evidence="1">
    <location>
        <begin position="185"/>
        <end position="203"/>
    </location>
</feature>
<dbReference type="RefSeq" id="WP_344958938.1">
    <property type="nucleotide sequence ID" value="NZ_BAAAZG010000081.1"/>
</dbReference>
<reference evidence="3" key="1">
    <citation type="journal article" date="2019" name="Int. J. Syst. Evol. Microbiol.">
        <title>The Global Catalogue of Microorganisms (GCM) 10K type strain sequencing project: providing services to taxonomists for standard genome sequencing and annotation.</title>
        <authorList>
            <consortium name="The Broad Institute Genomics Platform"/>
            <consortium name="The Broad Institute Genome Sequencing Center for Infectious Disease"/>
            <person name="Wu L."/>
            <person name="Ma J."/>
        </authorList>
    </citation>
    <scope>NUCLEOTIDE SEQUENCE [LARGE SCALE GENOMIC DNA]</scope>
    <source>
        <strain evidence="3">JCM 16702</strain>
    </source>
</reference>
<keyword evidence="1" id="KW-0812">Transmembrane</keyword>
<comment type="caution">
    <text evidence="2">The sequence shown here is derived from an EMBL/GenBank/DDBJ whole genome shotgun (WGS) entry which is preliminary data.</text>
</comment>
<keyword evidence="1" id="KW-0472">Membrane</keyword>
<sequence length="332" mass="34167">MPLPQGDLWGVPDVAFLKGAAILGVLSVVIAAVVSFRLRRGHPPTRELHPYEVAYLTGGGRHTIAAVLLSLRLDGAIRADQPGGDLHVSGERRSADTPLDEVVHEAVRSRQARTVAAVTAHETVQEAIKSLRDGLAAQGMVLDERRRRLARRAAWPLWLVIVVSGVRLAWYLADSKLFDGPDVPFTGILIIPMVVALLFLYAMTSGHAEKTRAVKAALKDTRQRHGHLDPRVFPAWPTYGIPASAMGVALFGTAALMSIDPTFSQAAGLGRLLQMAGSASSSGGIGYSGSSCSSTASVCSSSGCSGGSGGDGGGGSSCGGGGGSSCGGCGGG</sequence>
<proteinExistence type="predicted"/>
<keyword evidence="1" id="KW-1133">Transmembrane helix</keyword>
<dbReference type="InterPro" id="IPR026467">
    <property type="entry name" value="Ser/Gly_Cys_C_dom"/>
</dbReference>
<evidence type="ECO:0008006" key="4">
    <source>
        <dbReference type="Google" id="ProtNLM"/>
    </source>
</evidence>
<gene>
    <name evidence="2" type="ORF">GCM10022214_84550</name>
</gene>
<keyword evidence="3" id="KW-1185">Reference proteome</keyword>
<name>A0ABP7X639_9ACTN</name>
<accession>A0ABP7X639</accession>
<evidence type="ECO:0000313" key="2">
    <source>
        <dbReference type="EMBL" id="GAA4104883.1"/>
    </source>
</evidence>
<protein>
    <recommendedName>
        <fullName evidence="4">TIGR04222 domain-containing membrane protein</fullName>
    </recommendedName>
</protein>
<organism evidence="2 3">
    <name type="scientific">Actinomadura miaoliensis</name>
    <dbReference type="NCBI Taxonomy" id="430685"/>
    <lineage>
        <taxon>Bacteria</taxon>
        <taxon>Bacillati</taxon>
        <taxon>Actinomycetota</taxon>
        <taxon>Actinomycetes</taxon>
        <taxon>Streptosporangiales</taxon>
        <taxon>Thermomonosporaceae</taxon>
        <taxon>Actinomadura</taxon>
    </lineage>
</organism>